<accession>A0AAC8XJC6</accession>
<proteinExistence type="predicted"/>
<dbReference type="PANTHER" id="PTHR38034:SF1">
    <property type="entry name" value="INNER MEMBRANE PROTEIN YPJD"/>
    <property type="match status" value="1"/>
</dbReference>
<evidence type="ECO:0000313" key="3">
    <source>
        <dbReference type="EMBL" id="AMJ77996.1"/>
    </source>
</evidence>
<dbReference type="PANTHER" id="PTHR38034">
    <property type="entry name" value="INNER MEMBRANE PROTEIN YPJD"/>
    <property type="match status" value="1"/>
</dbReference>
<gene>
    <name evidence="3" type="ORF">AV942_06560</name>
</gene>
<dbReference type="InterPro" id="IPR052372">
    <property type="entry name" value="YpjD/HemX"/>
</dbReference>
<organism evidence="3 4">
    <name type="scientific">Alteromonas mediterranea</name>
    <dbReference type="NCBI Taxonomy" id="314275"/>
    <lineage>
        <taxon>Bacteria</taxon>
        <taxon>Pseudomonadati</taxon>
        <taxon>Pseudomonadota</taxon>
        <taxon>Gammaproteobacteria</taxon>
        <taxon>Alteromonadales</taxon>
        <taxon>Alteromonadaceae</taxon>
        <taxon>Alteromonas/Salinimonas group</taxon>
        <taxon>Alteromonas</taxon>
    </lineage>
</organism>
<dbReference type="Pfam" id="PF01578">
    <property type="entry name" value="Cytochrom_C_asm"/>
    <property type="match status" value="1"/>
</dbReference>
<dbReference type="GO" id="GO:0005886">
    <property type="term" value="C:plasma membrane"/>
    <property type="evidence" value="ECO:0007669"/>
    <property type="project" value="TreeGrafter"/>
</dbReference>
<dbReference type="EMBL" id="CP013928">
    <property type="protein sequence ID" value="AMJ77996.1"/>
    <property type="molecule type" value="Genomic_DNA"/>
</dbReference>
<protein>
    <submittedName>
        <fullName evidence="3">Chromosome partitioning protein ParB</fullName>
    </submittedName>
</protein>
<feature type="transmembrane region" description="Helical" evidence="1">
    <location>
        <begin position="175"/>
        <end position="198"/>
    </location>
</feature>
<dbReference type="AlphaFoldDB" id="A0AAC8XJC6"/>
<feature type="transmembrane region" description="Helical" evidence="1">
    <location>
        <begin position="63"/>
        <end position="82"/>
    </location>
</feature>
<keyword evidence="1" id="KW-0472">Membrane</keyword>
<keyword evidence="1" id="KW-1133">Transmembrane helix</keyword>
<reference evidence="3 4" key="1">
    <citation type="submission" date="2015-12" db="EMBL/GenBank/DDBJ databases">
        <title>Intraspecies pangenome expansion in the marine bacterium Alteromonas.</title>
        <authorList>
            <person name="Lopez-Perez M."/>
            <person name="Rodriguez-Valera F."/>
        </authorList>
    </citation>
    <scope>NUCLEOTIDE SEQUENCE [LARGE SCALE GENOMIC DNA]</scope>
    <source>
        <strain evidence="3 4">UM8</strain>
    </source>
</reference>
<feature type="transmembrane region" description="Helical" evidence="1">
    <location>
        <begin position="210"/>
        <end position="225"/>
    </location>
</feature>
<dbReference type="GO" id="GO:0020037">
    <property type="term" value="F:heme binding"/>
    <property type="evidence" value="ECO:0007669"/>
    <property type="project" value="InterPro"/>
</dbReference>
<feature type="transmembrane region" description="Helical" evidence="1">
    <location>
        <begin position="89"/>
        <end position="111"/>
    </location>
</feature>
<feature type="transmembrane region" description="Helical" evidence="1">
    <location>
        <begin position="38"/>
        <end position="57"/>
    </location>
</feature>
<evidence type="ECO:0000313" key="4">
    <source>
        <dbReference type="Proteomes" id="UP000061468"/>
    </source>
</evidence>
<feature type="transmembrane region" description="Helical" evidence="1">
    <location>
        <begin position="237"/>
        <end position="255"/>
    </location>
</feature>
<dbReference type="Proteomes" id="UP000061468">
    <property type="component" value="Chromosome"/>
</dbReference>
<name>A0AAC8XJC6_9ALTE</name>
<feature type="transmembrane region" description="Helical" evidence="1">
    <location>
        <begin position="123"/>
        <end position="145"/>
    </location>
</feature>
<sequence length="265" mass="28673">MNTLFAISAALLYALAAAVLIGKFVHQDGPNKRLGLSLASLGAIAHIAFLTNVIIVAPGQDMSVTNVLSLVSWIITISMLVFARAIPNLILLPVVFGFASLTVLASQFIPVSYIMHIELQPGLVIHISLSLFAYCTLVIAFLYALQMSYITYRLKQKGAALLHSSLPPLMLVENILFKLLLAGTSLLTVSLISGFVFLEDMFNKTYAHKTVLSAAALVVFLILLIGQKLRGWRGKQVIALTVLGVALLSLAYFGSKLVREFLLSA</sequence>
<dbReference type="InterPro" id="IPR002541">
    <property type="entry name" value="Cyt_c_assembly"/>
</dbReference>
<evidence type="ECO:0000259" key="2">
    <source>
        <dbReference type="Pfam" id="PF01578"/>
    </source>
</evidence>
<dbReference type="RefSeq" id="WP_015066649.1">
    <property type="nucleotide sequence ID" value="NZ_CP013928.1"/>
</dbReference>
<dbReference type="GO" id="GO:0017004">
    <property type="term" value="P:cytochrome complex assembly"/>
    <property type="evidence" value="ECO:0007669"/>
    <property type="project" value="InterPro"/>
</dbReference>
<evidence type="ECO:0000256" key="1">
    <source>
        <dbReference type="SAM" id="Phobius"/>
    </source>
</evidence>
<keyword evidence="1" id="KW-0812">Transmembrane</keyword>
<feature type="transmembrane region" description="Helical" evidence="1">
    <location>
        <begin position="6"/>
        <end position="26"/>
    </location>
</feature>
<feature type="domain" description="Cytochrome c assembly protein" evidence="2">
    <location>
        <begin position="39"/>
        <end position="262"/>
    </location>
</feature>